<dbReference type="PANTHER" id="PTHR21110">
    <property type="entry name" value="PHOSPHOPENTOMUTASE"/>
    <property type="match status" value="1"/>
</dbReference>
<comment type="similarity">
    <text evidence="1">Belongs to the phosphopentomutase family.</text>
</comment>
<proteinExistence type="inferred from homology"/>
<dbReference type="RefSeq" id="WP_274683281.1">
    <property type="nucleotide sequence ID" value="NZ_JAKNBA010000016.1"/>
</dbReference>
<dbReference type="Pfam" id="PF01676">
    <property type="entry name" value="Metalloenzyme"/>
    <property type="match status" value="1"/>
</dbReference>
<dbReference type="InterPro" id="IPR017850">
    <property type="entry name" value="Alkaline_phosphatase_core_sf"/>
</dbReference>
<feature type="domain" description="Metalloenzyme" evidence="4">
    <location>
        <begin position="7"/>
        <end position="393"/>
    </location>
</feature>
<evidence type="ECO:0000313" key="6">
    <source>
        <dbReference type="Proteomes" id="UP001140979"/>
    </source>
</evidence>
<name>A0A9X4EXE5_9VIBR</name>
<protein>
    <submittedName>
        <fullName evidence="5">Phosphopentomutase</fullName>
        <ecNumber evidence="5">5.4.2.7</ecNumber>
    </submittedName>
</protein>
<dbReference type="NCBIfam" id="NF009049">
    <property type="entry name" value="PRK12383.1"/>
    <property type="match status" value="1"/>
</dbReference>
<dbReference type="PANTHER" id="PTHR21110:SF0">
    <property type="entry name" value="PHOSPHOPENTOMUTASE"/>
    <property type="match status" value="1"/>
</dbReference>
<keyword evidence="3" id="KW-0464">Manganese</keyword>
<dbReference type="InterPro" id="IPR006124">
    <property type="entry name" value="Metalloenzyme"/>
</dbReference>
<dbReference type="InterPro" id="IPR024052">
    <property type="entry name" value="Phosphopentomutase_DeoB_cap_sf"/>
</dbReference>
<evidence type="ECO:0000256" key="2">
    <source>
        <dbReference type="ARBA" id="ARBA00022723"/>
    </source>
</evidence>
<keyword evidence="2" id="KW-0479">Metal-binding</keyword>
<accession>A0A9X4EXE5</accession>
<dbReference type="PIRSF" id="PIRSF001491">
    <property type="entry name" value="Ppentomutase"/>
    <property type="match status" value="1"/>
</dbReference>
<dbReference type="CDD" id="cd16009">
    <property type="entry name" value="PPM"/>
    <property type="match status" value="1"/>
</dbReference>
<keyword evidence="5" id="KW-0413">Isomerase</keyword>
<dbReference type="GO" id="GO:0000287">
    <property type="term" value="F:magnesium ion binding"/>
    <property type="evidence" value="ECO:0007669"/>
    <property type="project" value="InterPro"/>
</dbReference>
<dbReference type="Proteomes" id="UP001140979">
    <property type="component" value="Unassembled WGS sequence"/>
</dbReference>
<evidence type="ECO:0000256" key="1">
    <source>
        <dbReference type="ARBA" id="ARBA00010373"/>
    </source>
</evidence>
<dbReference type="Gene3D" id="3.30.70.1250">
    <property type="entry name" value="Phosphopentomutase"/>
    <property type="match status" value="1"/>
</dbReference>
<dbReference type="SUPFAM" id="SSF53649">
    <property type="entry name" value="Alkaline phosphatase-like"/>
    <property type="match status" value="1"/>
</dbReference>
<reference evidence="5" key="1">
    <citation type="submission" date="2022-02" db="EMBL/GenBank/DDBJ databases">
        <title>Emergence and expansion in Europe of a Vibrio aestuarianus clonal complex pathogenic for oysters.</title>
        <authorList>
            <person name="Mesnil A."/>
            <person name="Travers M.-A."/>
        </authorList>
    </citation>
    <scope>NUCLEOTIDE SEQUENCE</scope>
    <source>
        <strain evidence="5">19_064_11T1</strain>
    </source>
</reference>
<dbReference type="GO" id="GO:0008973">
    <property type="term" value="F:phosphopentomutase activity"/>
    <property type="evidence" value="ECO:0007669"/>
    <property type="project" value="UniProtKB-EC"/>
</dbReference>
<evidence type="ECO:0000313" key="5">
    <source>
        <dbReference type="EMBL" id="MDE1242600.1"/>
    </source>
</evidence>
<dbReference type="GO" id="GO:0009117">
    <property type="term" value="P:nucleotide metabolic process"/>
    <property type="evidence" value="ECO:0007669"/>
    <property type="project" value="InterPro"/>
</dbReference>
<organism evidence="5 6">
    <name type="scientific">Vibrio aestuarianus</name>
    <dbReference type="NCBI Taxonomy" id="28171"/>
    <lineage>
        <taxon>Bacteria</taxon>
        <taxon>Pseudomonadati</taxon>
        <taxon>Pseudomonadota</taxon>
        <taxon>Gammaproteobacteria</taxon>
        <taxon>Vibrionales</taxon>
        <taxon>Vibrionaceae</taxon>
        <taxon>Vibrio</taxon>
    </lineage>
</organism>
<evidence type="ECO:0000259" key="4">
    <source>
        <dbReference type="Pfam" id="PF01676"/>
    </source>
</evidence>
<dbReference type="GO" id="GO:0043094">
    <property type="term" value="P:metabolic compound salvage"/>
    <property type="evidence" value="ECO:0007669"/>
    <property type="project" value="InterPro"/>
</dbReference>
<dbReference type="Gene3D" id="3.40.720.10">
    <property type="entry name" value="Alkaline Phosphatase, subunit A"/>
    <property type="match status" value="1"/>
</dbReference>
<gene>
    <name evidence="5" type="ORF">L9W94_10655</name>
</gene>
<comment type="caution">
    <text evidence="5">The sequence shown here is derived from an EMBL/GenBank/DDBJ whole genome shotgun (WGS) entry which is preliminary data.</text>
</comment>
<dbReference type="InterPro" id="IPR010045">
    <property type="entry name" value="DeoB"/>
</dbReference>
<dbReference type="GO" id="GO:0005829">
    <property type="term" value="C:cytosol"/>
    <property type="evidence" value="ECO:0007669"/>
    <property type="project" value="TreeGrafter"/>
</dbReference>
<dbReference type="EC" id="5.4.2.7" evidence="5"/>
<dbReference type="EMBL" id="JAKNBA010000016">
    <property type="protein sequence ID" value="MDE1242600.1"/>
    <property type="molecule type" value="Genomic_DNA"/>
</dbReference>
<sequence>MFDSKGRFIVVVLDGFGIGEMPDVKSERPQDIGANTAYKLLDYYCDQSLPTLEMLGLNNIVQCKTSAISISELANVGTLELKHLGCDTFAGHQEIMGTKPTKPLVKPFCQSVDKIESALKQAGYKTERVFREQQYILWIEEAVAIGDNLEAELGQVYNISANFNQIDYSTLQDIGKIVRENNDVARNIVFGGLLDSSQKLLDAIEVHGNCIGVNAPKSGVYDSGFQVEHLGYGVDSSTQVPEQLNKLGIKTTLIGKVADIVANPHGVSHKKLVNTDEIFAITCHDISQQSEGFFCINVQETDLSGHKENHQEYWDVLEAADRGLQKIIQLLNPEDVLLVTADHGNDPFIGHGKHTREKVPVLVYTSKSKGVDLGNGKTLANIGATVCDFFSANPPQYGQSFLPLINKKK</sequence>
<dbReference type="AlphaFoldDB" id="A0A9X4EXE5"/>
<evidence type="ECO:0000256" key="3">
    <source>
        <dbReference type="ARBA" id="ARBA00023211"/>
    </source>
</evidence>